<dbReference type="InterPro" id="IPR006683">
    <property type="entry name" value="Thioestr_dom"/>
</dbReference>
<dbReference type="CDD" id="cd03442">
    <property type="entry name" value="BFIT_BACH"/>
    <property type="match status" value="1"/>
</dbReference>
<organism evidence="3 4">
    <name type="scientific">Blastopirellula marina</name>
    <dbReference type="NCBI Taxonomy" id="124"/>
    <lineage>
        <taxon>Bacteria</taxon>
        <taxon>Pseudomonadati</taxon>
        <taxon>Planctomycetota</taxon>
        <taxon>Planctomycetia</taxon>
        <taxon>Pirellulales</taxon>
        <taxon>Pirellulaceae</taxon>
        <taxon>Blastopirellula</taxon>
    </lineage>
</organism>
<evidence type="ECO:0000313" key="4">
    <source>
        <dbReference type="Proteomes" id="UP000239388"/>
    </source>
</evidence>
<dbReference type="GO" id="GO:0016790">
    <property type="term" value="F:thiolester hydrolase activity"/>
    <property type="evidence" value="ECO:0007669"/>
    <property type="project" value="UniProtKB-ARBA"/>
</dbReference>
<dbReference type="Gene3D" id="3.10.129.10">
    <property type="entry name" value="Hotdog Thioesterase"/>
    <property type="match status" value="1"/>
</dbReference>
<dbReference type="AlphaFoldDB" id="A0A2S8G9C3"/>
<protein>
    <recommendedName>
        <fullName evidence="2">HotDog ACOT-type domain-containing protein</fullName>
    </recommendedName>
</protein>
<dbReference type="EMBL" id="PUIB01000007">
    <property type="protein sequence ID" value="PQO40871.1"/>
    <property type="molecule type" value="Genomic_DNA"/>
</dbReference>
<dbReference type="PROSITE" id="PS51770">
    <property type="entry name" value="HOTDOG_ACOT"/>
    <property type="match status" value="1"/>
</dbReference>
<gene>
    <name evidence="3" type="ORF">C5Y98_04645</name>
</gene>
<feature type="domain" description="HotDog ACOT-type" evidence="2">
    <location>
        <begin position="143"/>
        <end position="260"/>
    </location>
</feature>
<evidence type="ECO:0000256" key="1">
    <source>
        <dbReference type="PROSITE-ProRule" id="PRU01106"/>
    </source>
</evidence>
<proteinExistence type="predicted"/>
<keyword evidence="1" id="KW-0378">Hydrolase</keyword>
<accession>A0A2S8G9C3</accession>
<dbReference type="InterPro" id="IPR029069">
    <property type="entry name" value="HotDog_dom_sf"/>
</dbReference>
<dbReference type="Proteomes" id="UP000239388">
    <property type="component" value="Unassembled WGS sequence"/>
</dbReference>
<dbReference type="Pfam" id="PF03061">
    <property type="entry name" value="4HBT"/>
    <property type="match status" value="1"/>
</dbReference>
<reference evidence="3 4" key="1">
    <citation type="submission" date="2018-02" db="EMBL/GenBank/DDBJ databases">
        <title>Comparative genomes isolates from brazilian mangrove.</title>
        <authorList>
            <person name="Araujo J.E."/>
            <person name="Taketani R.G."/>
            <person name="Silva M.C.P."/>
            <person name="Loureco M.V."/>
            <person name="Andreote F.D."/>
        </authorList>
    </citation>
    <scope>NUCLEOTIDE SEQUENCE [LARGE SCALE GENOMIC DNA]</scope>
    <source>
        <strain evidence="3 4">NAP PRIS-MGV</strain>
    </source>
</reference>
<dbReference type="InterPro" id="IPR033120">
    <property type="entry name" value="HOTDOG_ACOT"/>
</dbReference>
<evidence type="ECO:0000313" key="3">
    <source>
        <dbReference type="EMBL" id="PQO40871.1"/>
    </source>
</evidence>
<evidence type="ECO:0000259" key="2">
    <source>
        <dbReference type="PROSITE" id="PS51770"/>
    </source>
</evidence>
<dbReference type="SUPFAM" id="SSF54637">
    <property type="entry name" value="Thioesterase/thiol ester dehydrase-isomerase"/>
    <property type="match status" value="1"/>
</dbReference>
<name>A0A2S8G9C3_9BACT</name>
<comment type="caution">
    <text evidence="3">The sequence shown here is derived from an EMBL/GenBank/DDBJ whole genome shotgun (WGS) entry which is preliminary data.</text>
</comment>
<sequence length="269" mass="30360">MEVARRVRSLGDFFCALPFPAPMRMPKRLGFKWIRFVFQFATSHPFGDYGSGHNFWQKRLAYPLAGLLDKIKLALSYRLCQIARSPVRGSQRGCWQRVGGRRIHSVRRCCLSAFHGTNQIHRSQDGISGRGKGVTGKLEMNFRYRTFETTFTVFPHMTNYMYPMVFGGEMLSQMDIAAAMNVRRALYDSPTGCDNAVTVHCTDINFLVGAQVGDLILLKSEIYKVGTKSIAVQVEGYRERADGVEKLCDGRFIFVAQKEGSSHAHGLEL</sequence>